<dbReference type="EMBL" id="JBHRTF010000005">
    <property type="protein sequence ID" value="MFC3116633.1"/>
    <property type="molecule type" value="Genomic_DNA"/>
</dbReference>
<gene>
    <name evidence="2" type="ORF">ACFODX_13760</name>
</gene>
<keyword evidence="1" id="KW-0472">Membrane</keyword>
<comment type="caution">
    <text evidence="2">The sequence shown here is derived from an EMBL/GenBank/DDBJ whole genome shotgun (WGS) entry which is preliminary data.</text>
</comment>
<evidence type="ECO:0000256" key="1">
    <source>
        <dbReference type="SAM" id="Phobius"/>
    </source>
</evidence>
<name>A0ABV7FLB0_9GAMM</name>
<evidence type="ECO:0000313" key="2">
    <source>
        <dbReference type="EMBL" id="MFC3116633.1"/>
    </source>
</evidence>
<reference evidence="3" key="1">
    <citation type="journal article" date="2019" name="Int. J. Syst. Evol. Microbiol.">
        <title>The Global Catalogue of Microorganisms (GCM) 10K type strain sequencing project: providing services to taxonomists for standard genome sequencing and annotation.</title>
        <authorList>
            <consortium name="The Broad Institute Genomics Platform"/>
            <consortium name="The Broad Institute Genome Sequencing Center for Infectious Disease"/>
            <person name="Wu L."/>
            <person name="Ma J."/>
        </authorList>
    </citation>
    <scope>NUCLEOTIDE SEQUENCE [LARGE SCALE GENOMIC DNA]</scope>
    <source>
        <strain evidence="3">KCTC 52237</strain>
    </source>
</reference>
<evidence type="ECO:0008006" key="4">
    <source>
        <dbReference type="Google" id="ProtNLM"/>
    </source>
</evidence>
<proteinExistence type="predicted"/>
<keyword evidence="1" id="KW-0812">Transmembrane</keyword>
<sequence>MPNHFKKIERKAFAIFITLTFIAAAIGITLLILGKPAASKWLATSGLLSTITGVIQLEIGGLFERLTQHYGNDEQYPFGPSSHVTREIIDNPDRPFRTWVRNVSFFNLKTGFWLIIVGTLVQVLAVWV</sequence>
<evidence type="ECO:0000313" key="3">
    <source>
        <dbReference type="Proteomes" id="UP001595555"/>
    </source>
</evidence>
<dbReference type="Proteomes" id="UP001595555">
    <property type="component" value="Unassembled WGS sequence"/>
</dbReference>
<organism evidence="2 3">
    <name type="scientific">Cellvibrio fontiphilus</name>
    <dbReference type="NCBI Taxonomy" id="1815559"/>
    <lineage>
        <taxon>Bacteria</taxon>
        <taxon>Pseudomonadati</taxon>
        <taxon>Pseudomonadota</taxon>
        <taxon>Gammaproteobacteria</taxon>
        <taxon>Cellvibrionales</taxon>
        <taxon>Cellvibrionaceae</taxon>
        <taxon>Cellvibrio</taxon>
    </lineage>
</organism>
<dbReference type="RefSeq" id="WP_378120129.1">
    <property type="nucleotide sequence ID" value="NZ_JBHRTF010000005.1"/>
</dbReference>
<keyword evidence="3" id="KW-1185">Reference proteome</keyword>
<keyword evidence="1" id="KW-1133">Transmembrane helix</keyword>
<feature type="transmembrane region" description="Helical" evidence="1">
    <location>
        <begin position="110"/>
        <end position="127"/>
    </location>
</feature>
<protein>
    <recommendedName>
        <fullName evidence="4">Integron gene cassette protein</fullName>
    </recommendedName>
</protein>
<accession>A0ABV7FLB0</accession>
<feature type="transmembrane region" description="Helical" evidence="1">
    <location>
        <begin position="12"/>
        <end position="33"/>
    </location>
</feature>